<dbReference type="PANTHER" id="PTHR40026:SF1">
    <property type="entry name" value="PROTEIN VEG"/>
    <property type="match status" value="1"/>
</dbReference>
<dbReference type="OrthoDB" id="5469at2"/>
<dbReference type="AlphaFoldDB" id="A0A366XU08"/>
<dbReference type="RefSeq" id="WP_113808143.1">
    <property type="nucleotide sequence ID" value="NZ_QOCW01000032.1"/>
</dbReference>
<dbReference type="Pfam" id="PF06257">
    <property type="entry name" value="VEG"/>
    <property type="match status" value="1"/>
</dbReference>
<protein>
    <submittedName>
        <fullName evidence="1">ABC transporter permease</fullName>
    </submittedName>
</protein>
<dbReference type="NCBIfam" id="NF046033">
    <property type="entry name" value="BflmStimVeg"/>
    <property type="match status" value="1"/>
</dbReference>
<proteinExistence type="predicted"/>
<name>A0A366XU08_9BACI</name>
<dbReference type="GO" id="GO:0006355">
    <property type="term" value="P:regulation of DNA-templated transcription"/>
    <property type="evidence" value="ECO:0007669"/>
    <property type="project" value="InterPro"/>
</dbReference>
<dbReference type="PANTHER" id="PTHR40026">
    <property type="entry name" value="PROTEIN VEG"/>
    <property type="match status" value="1"/>
</dbReference>
<dbReference type="Gene3D" id="2.30.30.100">
    <property type="match status" value="1"/>
</dbReference>
<reference evidence="1 2" key="1">
    <citation type="submission" date="2018-07" db="EMBL/GenBank/DDBJ databases">
        <title>Lottiidibacillus patelloidae gen. nov., sp. nov., isolated from the intestinal tract of a marine limpet and the reclassification of B. taeanensis BH030017T, B. algicola KMM 3737T and B. hwajinpoensis SW-72T as genus Lottiidibacillus.</title>
        <authorList>
            <person name="Liu R."/>
            <person name="Huang Z."/>
        </authorList>
    </citation>
    <scope>NUCLEOTIDE SEQUENCE [LARGE SCALE GENOMIC DNA]</scope>
    <source>
        <strain evidence="1 2">BH030017</strain>
    </source>
</reference>
<gene>
    <name evidence="1" type="ORF">DS031_20935</name>
</gene>
<dbReference type="EMBL" id="QOCW01000032">
    <property type="protein sequence ID" value="RBW67633.1"/>
    <property type="molecule type" value="Genomic_DNA"/>
</dbReference>
<dbReference type="Proteomes" id="UP000253314">
    <property type="component" value="Unassembled WGS sequence"/>
</dbReference>
<sequence length="88" mass="9850">MGKTIVEIKKTLEECVGQRLTLKANGGRRKTIERSGVLEETYPSVFIVKLDQESNSFERVSYSYTDVLTETVELTFGESHGHLAVNGQ</sequence>
<organism evidence="1 2">
    <name type="scientific">Bacillus taeanensis</name>
    <dbReference type="NCBI Taxonomy" id="273032"/>
    <lineage>
        <taxon>Bacteria</taxon>
        <taxon>Bacillati</taxon>
        <taxon>Bacillota</taxon>
        <taxon>Bacilli</taxon>
        <taxon>Bacillales</taxon>
        <taxon>Bacillaceae</taxon>
        <taxon>Bacillus</taxon>
    </lineage>
</organism>
<dbReference type="InterPro" id="IPR009366">
    <property type="entry name" value="Protein_Veg"/>
</dbReference>
<accession>A0A366XU08</accession>
<keyword evidence="2" id="KW-1185">Reference proteome</keyword>
<evidence type="ECO:0000313" key="1">
    <source>
        <dbReference type="EMBL" id="RBW67633.1"/>
    </source>
</evidence>
<comment type="caution">
    <text evidence="1">The sequence shown here is derived from an EMBL/GenBank/DDBJ whole genome shotgun (WGS) entry which is preliminary data.</text>
</comment>
<evidence type="ECO:0000313" key="2">
    <source>
        <dbReference type="Proteomes" id="UP000253314"/>
    </source>
</evidence>
<dbReference type="PIRSF" id="PIRSF037257">
    <property type="entry name" value="DUF1021"/>
    <property type="match status" value="1"/>
</dbReference>